<evidence type="ECO:0000259" key="1">
    <source>
        <dbReference type="PROSITE" id="PS51186"/>
    </source>
</evidence>
<dbReference type="Pfam" id="PF13302">
    <property type="entry name" value="Acetyltransf_3"/>
    <property type="match status" value="1"/>
</dbReference>
<evidence type="ECO:0000313" key="2">
    <source>
        <dbReference type="EMBL" id="CQR54175.1"/>
    </source>
</evidence>
<dbReference type="PROSITE" id="PS51186">
    <property type="entry name" value="GNAT"/>
    <property type="match status" value="1"/>
</dbReference>
<keyword evidence="2" id="KW-0689">Ribosomal protein</keyword>
<dbReference type="STRING" id="483937.AMQ84_03615"/>
<dbReference type="HOGENOM" id="CLU_013985_3_6_9"/>
<gene>
    <name evidence="2" type="ORF">PRIO_1765</name>
</gene>
<dbReference type="InterPro" id="IPR051531">
    <property type="entry name" value="N-acetyltransferase"/>
</dbReference>
<dbReference type="GO" id="GO:0005737">
    <property type="term" value="C:cytoplasm"/>
    <property type="evidence" value="ECO:0007669"/>
    <property type="project" value="TreeGrafter"/>
</dbReference>
<protein>
    <submittedName>
        <fullName evidence="2">Acetyltransferase, ribosomal protein N-acetylase</fullName>
    </submittedName>
</protein>
<name>A0A0E4H8Z6_9BACL</name>
<sequence>MNTHHLFSQFPVLVSEHLTLQKIEERHLEEVFGIYSNDTVFEYCGIIPKHNKATVATMIGHFERDFHKKSRLKWGIFANNDKDTLVGIIEAFDFNQKVDMITIGYFLAEAHWGKGLASEAVSRVVRFLFQEVEVNRIQAEVMPANEVSKRVLLKNGFKYEGTLRQATLWSGKGIVDVEIYGLLQEEYKKERNPDLGVASSRV</sequence>
<dbReference type="AlphaFoldDB" id="A0A0E4H8Z6"/>
<dbReference type="SUPFAM" id="SSF55729">
    <property type="entry name" value="Acyl-CoA N-acyltransferases (Nat)"/>
    <property type="match status" value="1"/>
</dbReference>
<dbReference type="PANTHER" id="PTHR43792:SF9">
    <property type="entry name" value="RIBOSOMAL-PROTEIN-ALANINE ACETYLTRANSFERASE"/>
    <property type="match status" value="1"/>
</dbReference>
<reference evidence="3" key="1">
    <citation type="submission" date="2015-03" db="EMBL/GenBank/DDBJ databases">
        <authorList>
            <person name="Wibberg D."/>
        </authorList>
    </citation>
    <scope>NUCLEOTIDE SEQUENCE [LARGE SCALE GENOMIC DNA]</scope>
</reference>
<dbReference type="KEGG" id="pri:PRIO_1765"/>
<dbReference type="RefSeq" id="WP_020434161.1">
    <property type="nucleotide sequence ID" value="NZ_AGBD01001897.1"/>
</dbReference>
<dbReference type="GO" id="GO:0005840">
    <property type="term" value="C:ribosome"/>
    <property type="evidence" value="ECO:0007669"/>
    <property type="project" value="UniProtKB-KW"/>
</dbReference>
<dbReference type="InterPro" id="IPR016181">
    <property type="entry name" value="Acyl_CoA_acyltransferase"/>
</dbReference>
<dbReference type="PATRIC" id="fig|1073571.4.peg.1851"/>
<keyword evidence="2" id="KW-0808">Transferase</keyword>
<dbReference type="Proteomes" id="UP000033163">
    <property type="component" value="Chromosome I"/>
</dbReference>
<accession>A0A0E4H8Z6</accession>
<feature type="domain" description="N-acetyltransferase" evidence="1">
    <location>
        <begin position="18"/>
        <end position="184"/>
    </location>
</feature>
<dbReference type="Gene3D" id="3.40.630.30">
    <property type="match status" value="1"/>
</dbReference>
<evidence type="ECO:0000313" key="3">
    <source>
        <dbReference type="Proteomes" id="UP000033163"/>
    </source>
</evidence>
<proteinExistence type="predicted"/>
<keyword evidence="2" id="KW-0687">Ribonucleoprotein</keyword>
<dbReference type="PANTHER" id="PTHR43792">
    <property type="entry name" value="GNAT FAMILY, PUTATIVE (AFU_ORTHOLOGUE AFUA_3G00765)-RELATED-RELATED"/>
    <property type="match status" value="1"/>
</dbReference>
<organism evidence="2 3">
    <name type="scientific">Paenibacillus riograndensis SBR5</name>
    <dbReference type="NCBI Taxonomy" id="1073571"/>
    <lineage>
        <taxon>Bacteria</taxon>
        <taxon>Bacillati</taxon>
        <taxon>Bacillota</taxon>
        <taxon>Bacilli</taxon>
        <taxon>Bacillales</taxon>
        <taxon>Paenibacillaceae</taxon>
        <taxon>Paenibacillus</taxon>
        <taxon>Paenibacillus sonchi group</taxon>
    </lineage>
</organism>
<dbReference type="InterPro" id="IPR000182">
    <property type="entry name" value="GNAT_dom"/>
</dbReference>
<dbReference type="EMBL" id="LN831776">
    <property type="protein sequence ID" value="CQR54175.1"/>
    <property type="molecule type" value="Genomic_DNA"/>
</dbReference>
<dbReference type="GO" id="GO:0008999">
    <property type="term" value="F:protein-N-terminal-alanine acetyltransferase activity"/>
    <property type="evidence" value="ECO:0007669"/>
    <property type="project" value="TreeGrafter"/>
</dbReference>